<keyword evidence="2" id="KW-1185">Reference proteome</keyword>
<dbReference type="Proteomes" id="UP000215335">
    <property type="component" value="Unassembled WGS sequence"/>
</dbReference>
<evidence type="ECO:0000313" key="2">
    <source>
        <dbReference type="Proteomes" id="UP000215335"/>
    </source>
</evidence>
<name>A0A232ED39_9HYME</name>
<protein>
    <submittedName>
        <fullName evidence="1">Uncharacterized protein</fullName>
    </submittedName>
</protein>
<dbReference type="STRING" id="543379.A0A232ED39"/>
<sequence length="427" mass="48483">MNDIALFLPLYSAKKEKYVEAQNDISNNAFTVDLNMSWPEERLSELPIEHVGTLMDDENEIFASDISTSKSHYFRSVEKFKDFIRKKNNKNQVYKNKKSDCRIVSYYNAYRLVPRASRQCSWPKYISVRQSLALAGIIKGKVTSENTSSHIGIDSQDANSESDLSALTNENRSDYTITTVLETWSGSFEKRQQILVLKKNKKITIRYESYLNMFACLHSTFELELLQIDSYSVIEGLAGTNAIPKNLISKIIFKTRWTSLTPLICQHGDASQISCIKDFRKTHKDYLAEAPKPILALFYVACFLTKTYSVSTKEKGIFNFSRAECVEHFIKLVDNESEVANQKLGLKTVLNSLGLSAAPYIIICGKLNNNIKAKRSSDSMTTANVWLYLLEHVYSIRPNISYAFPPAKSTKTISTFIKKIDPSFSTA</sequence>
<organism evidence="1 2">
    <name type="scientific">Trichomalopsis sarcophagae</name>
    <dbReference type="NCBI Taxonomy" id="543379"/>
    <lineage>
        <taxon>Eukaryota</taxon>
        <taxon>Metazoa</taxon>
        <taxon>Ecdysozoa</taxon>
        <taxon>Arthropoda</taxon>
        <taxon>Hexapoda</taxon>
        <taxon>Insecta</taxon>
        <taxon>Pterygota</taxon>
        <taxon>Neoptera</taxon>
        <taxon>Endopterygota</taxon>
        <taxon>Hymenoptera</taxon>
        <taxon>Apocrita</taxon>
        <taxon>Proctotrupomorpha</taxon>
        <taxon>Chalcidoidea</taxon>
        <taxon>Pteromalidae</taxon>
        <taxon>Pteromalinae</taxon>
        <taxon>Trichomalopsis</taxon>
    </lineage>
</organism>
<dbReference type="EMBL" id="NNAY01008849">
    <property type="protein sequence ID" value="OXU16256.1"/>
    <property type="molecule type" value="Genomic_DNA"/>
</dbReference>
<reference evidence="1 2" key="1">
    <citation type="journal article" date="2017" name="Curr. Biol.">
        <title>The Evolution of Venom by Co-option of Single-Copy Genes.</title>
        <authorList>
            <person name="Martinson E.O."/>
            <person name="Mrinalini"/>
            <person name="Kelkar Y.D."/>
            <person name="Chang C.H."/>
            <person name="Werren J.H."/>
        </authorList>
    </citation>
    <scope>NUCLEOTIDE SEQUENCE [LARGE SCALE GENOMIC DNA]</scope>
    <source>
        <strain evidence="1 2">Alberta</strain>
        <tissue evidence="1">Whole body</tissue>
    </source>
</reference>
<gene>
    <name evidence="1" type="ORF">TSAR_009036</name>
</gene>
<comment type="caution">
    <text evidence="1">The sequence shown here is derived from an EMBL/GenBank/DDBJ whole genome shotgun (WGS) entry which is preliminary data.</text>
</comment>
<proteinExistence type="predicted"/>
<dbReference type="AlphaFoldDB" id="A0A232ED39"/>
<feature type="non-terminal residue" evidence="1">
    <location>
        <position position="427"/>
    </location>
</feature>
<accession>A0A232ED39</accession>
<evidence type="ECO:0000313" key="1">
    <source>
        <dbReference type="EMBL" id="OXU16256.1"/>
    </source>
</evidence>